<proteinExistence type="predicted"/>
<dbReference type="Proteomes" id="UP000217790">
    <property type="component" value="Unassembled WGS sequence"/>
</dbReference>
<protein>
    <submittedName>
        <fullName evidence="1">Uncharacterized protein</fullName>
    </submittedName>
</protein>
<sequence length="364" mass="40688">MTATYSIHSLLCYPSTMLVSAIPFQCHGFDKSDERIRTFLGPTRIRIENLHPCQPTSLHNSARIRSSDGFCDLGDVQLVVNSIGSSNAPCLNQVEAQFGSTDKHRNGKRRAEETGGCVHAEGGVYGTDIQSTGAFATLDAYCTAKCELSSALAMYWMIHDSIFHHLTPQVRLIHRTLRLSFVIVRKFYRTLYAQSDRFASLSLCTPETMRVLTLPDVFNFPNLRHLTITLPASFNFHLFSTATLETCCISIDDYSPASPGEPNKLLRTSNSPPFPPINPRFATLDWKLEQADEGERGRVTRFEALAGVLGQSGIDYFTTETAGEQDRWVNKVVGAPPGVSLDARRDFWVNKTTDSERYMYQVVK</sequence>
<dbReference type="AlphaFoldDB" id="A0A2H3DLH6"/>
<name>A0A2H3DLH6_ARMGA</name>
<keyword evidence="2" id="KW-1185">Reference proteome</keyword>
<dbReference type="OrthoDB" id="10504242at2759"/>
<dbReference type="EMBL" id="KZ293673">
    <property type="protein sequence ID" value="PBK88306.1"/>
    <property type="molecule type" value="Genomic_DNA"/>
</dbReference>
<gene>
    <name evidence="1" type="ORF">ARMGADRAFT_1084633</name>
</gene>
<evidence type="ECO:0000313" key="2">
    <source>
        <dbReference type="Proteomes" id="UP000217790"/>
    </source>
</evidence>
<reference evidence="2" key="1">
    <citation type="journal article" date="2017" name="Nat. Ecol. Evol.">
        <title>Genome expansion and lineage-specific genetic innovations in the forest pathogenic fungi Armillaria.</title>
        <authorList>
            <person name="Sipos G."/>
            <person name="Prasanna A.N."/>
            <person name="Walter M.C."/>
            <person name="O'Connor E."/>
            <person name="Balint B."/>
            <person name="Krizsan K."/>
            <person name="Kiss B."/>
            <person name="Hess J."/>
            <person name="Varga T."/>
            <person name="Slot J."/>
            <person name="Riley R."/>
            <person name="Boka B."/>
            <person name="Rigling D."/>
            <person name="Barry K."/>
            <person name="Lee J."/>
            <person name="Mihaltcheva S."/>
            <person name="LaButti K."/>
            <person name="Lipzen A."/>
            <person name="Waldron R."/>
            <person name="Moloney N.M."/>
            <person name="Sperisen C."/>
            <person name="Kredics L."/>
            <person name="Vagvoelgyi C."/>
            <person name="Patrignani A."/>
            <person name="Fitzpatrick D."/>
            <person name="Nagy I."/>
            <person name="Doyle S."/>
            <person name="Anderson J.B."/>
            <person name="Grigoriev I.V."/>
            <person name="Gueldener U."/>
            <person name="Muensterkoetter M."/>
            <person name="Nagy L.G."/>
        </authorList>
    </citation>
    <scope>NUCLEOTIDE SEQUENCE [LARGE SCALE GENOMIC DNA]</scope>
    <source>
        <strain evidence="2">Ar21-2</strain>
    </source>
</reference>
<organism evidence="1 2">
    <name type="scientific">Armillaria gallica</name>
    <name type="common">Bulbous honey fungus</name>
    <name type="synonym">Armillaria bulbosa</name>
    <dbReference type="NCBI Taxonomy" id="47427"/>
    <lineage>
        <taxon>Eukaryota</taxon>
        <taxon>Fungi</taxon>
        <taxon>Dikarya</taxon>
        <taxon>Basidiomycota</taxon>
        <taxon>Agaricomycotina</taxon>
        <taxon>Agaricomycetes</taxon>
        <taxon>Agaricomycetidae</taxon>
        <taxon>Agaricales</taxon>
        <taxon>Marasmiineae</taxon>
        <taxon>Physalacriaceae</taxon>
        <taxon>Armillaria</taxon>
    </lineage>
</organism>
<dbReference type="InParanoid" id="A0A2H3DLH6"/>
<evidence type="ECO:0000313" key="1">
    <source>
        <dbReference type="EMBL" id="PBK88306.1"/>
    </source>
</evidence>
<accession>A0A2H3DLH6</accession>